<proteinExistence type="predicted"/>
<dbReference type="EMBL" id="JACXLC010000001">
    <property type="protein sequence ID" value="MBD2841874.1"/>
    <property type="molecule type" value="Genomic_DNA"/>
</dbReference>
<reference evidence="1 2" key="1">
    <citation type="submission" date="2020-09" db="EMBL/GenBank/DDBJ databases">
        <authorList>
            <person name="Yoon J.-W."/>
        </authorList>
    </citation>
    <scope>NUCLEOTIDE SEQUENCE [LARGE SCALE GENOMIC DNA]</scope>
    <source>
        <strain evidence="1 2">KMU-140</strain>
    </source>
</reference>
<evidence type="ECO:0000313" key="1">
    <source>
        <dbReference type="EMBL" id="MBD2841874.1"/>
    </source>
</evidence>
<gene>
    <name evidence="1" type="ORF">IB285_06310</name>
</gene>
<name>A0ABR8KPS2_9SPHN</name>
<accession>A0ABR8KPS2</accession>
<keyword evidence="2" id="KW-1185">Reference proteome</keyword>
<evidence type="ECO:0000313" key="2">
    <source>
        <dbReference type="Proteomes" id="UP000635384"/>
    </source>
</evidence>
<comment type="caution">
    <text evidence="1">The sequence shown here is derived from an EMBL/GenBank/DDBJ whole genome shotgun (WGS) entry which is preliminary data.</text>
</comment>
<dbReference type="RefSeq" id="WP_190787378.1">
    <property type="nucleotide sequence ID" value="NZ_JACXLC010000001.1"/>
</dbReference>
<protein>
    <submittedName>
        <fullName evidence="1">Uncharacterized protein</fullName>
    </submittedName>
</protein>
<sequence>MIYSFDWAVPATLLLGLQTAPHDETSMEAERALSSARGAILRADGGEAIRILSGLELEDLSADDQAFATCALDKLKSRNPSSFPPEVASPLVRSLLADYRAYWKNSLNHAMPIDDAQERLIESVSRTLKQTPPDDIAMLEEAIAAHLAAEGFHSLQGKTGKLRELMIWRSQAERTHTVELPEGQVTTRVVYLDDFVSGGWSSYFTCNRTGTGGWAKPDALYVVVPRWKSLEDERFQVSFLAHESQHFRDYSTFPDLMGWELEYRAKLVELSTADESRDRLIRRFEANQSDDPSDAHSFANRRVIAAMKRELKLAASASLAQASVEDVQIVAKRLLLEDSMARQEALLAEQPPVE</sequence>
<organism evidence="1 2">
    <name type="scientific">Erythrobacter rubeus</name>
    <dbReference type="NCBI Taxonomy" id="2760803"/>
    <lineage>
        <taxon>Bacteria</taxon>
        <taxon>Pseudomonadati</taxon>
        <taxon>Pseudomonadota</taxon>
        <taxon>Alphaproteobacteria</taxon>
        <taxon>Sphingomonadales</taxon>
        <taxon>Erythrobacteraceae</taxon>
        <taxon>Erythrobacter/Porphyrobacter group</taxon>
        <taxon>Erythrobacter</taxon>
    </lineage>
</organism>
<dbReference type="Proteomes" id="UP000635384">
    <property type="component" value="Unassembled WGS sequence"/>
</dbReference>